<dbReference type="AlphaFoldDB" id="A0A285E9S6"/>
<name>A0A285E9S6_9ACTN</name>
<dbReference type="Proteomes" id="UP000219514">
    <property type="component" value="Unassembled WGS sequence"/>
</dbReference>
<protein>
    <submittedName>
        <fullName evidence="1">Uncharacterized protein</fullName>
    </submittedName>
</protein>
<keyword evidence="2" id="KW-1185">Reference proteome</keyword>
<dbReference type="OrthoDB" id="3400544at2"/>
<reference evidence="1 2" key="1">
    <citation type="submission" date="2017-09" db="EMBL/GenBank/DDBJ databases">
        <authorList>
            <person name="Ehlers B."/>
            <person name="Leendertz F.H."/>
        </authorList>
    </citation>
    <scope>NUCLEOTIDE SEQUENCE [LARGE SCALE GENOMIC DNA]</scope>
    <source>
        <strain evidence="1 2">DSM 46844</strain>
    </source>
</reference>
<evidence type="ECO:0000313" key="1">
    <source>
        <dbReference type="EMBL" id="SNX94811.1"/>
    </source>
</evidence>
<dbReference type="RefSeq" id="WP_097204246.1">
    <property type="nucleotide sequence ID" value="NZ_JACHXB010000001.1"/>
</dbReference>
<gene>
    <name evidence="1" type="ORF">SAMN06893097_101608</name>
</gene>
<sequence>MATVLIQSDDGELPSASAVLQVRATNAEYNQPALRIDQASDSGGAASIKIFDPNPDIEFVESGAADAAHPARGKYEIAVQSDELQINGRREDNSSFDPIMVFQRLGAGGAGGNVGFRTGDQFGGGQGVIAIANAIAAPSVNPGGGGVLYVEGGALKYRGSKGTVTTIAPA</sequence>
<accession>A0A285E9S6</accession>
<dbReference type="EMBL" id="OBDO01000001">
    <property type="protein sequence ID" value="SNX94811.1"/>
    <property type="molecule type" value="Genomic_DNA"/>
</dbReference>
<organism evidence="1 2">
    <name type="scientific">Geodermatophilus sabuli</name>
    <dbReference type="NCBI Taxonomy" id="1564158"/>
    <lineage>
        <taxon>Bacteria</taxon>
        <taxon>Bacillati</taxon>
        <taxon>Actinomycetota</taxon>
        <taxon>Actinomycetes</taxon>
        <taxon>Geodermatophilales</taxon>
        <taxon>Geodermatophilaceae</taxon>
        <taxon>Geodermatophilus</taxon>
    </lineage>
</organism>
<evidence type="ECO:0000313" key="2">
    <source>
        <dbReference type="Proteomes" id="UP000219514"/>
    </source>
</evidence>
<proteinExistence type="predicted"/>